<dbReference type="Proteomes" id="UP001153332">
    <property type="component" value="Unassembled WGS sequence"/>
</dbReference>
<keyword evidence="2" id="KW-1185">Reference proteome</keyword>
<protein>
    <submittedName>
        <fullName evidence="1">Uncharacterized protein</fullName>
    </submittedName>
</protein>
<sequence>MDEEVPSPTRQPYSDGEFDSTPAEPSEARDYSSTAEMTDDYEKEEVHPSVETDSDSMAGEKTDRYSRSDDGEQAVPAAPWARTTPAPSLAKASTSTI</sequence>
<name>A0ACC2JLI7_9PEZI</name>
<evidence type="ECO:0000313" key="1">
    <source>
        <dbReference type="EMBL" id="KAJ8128311.1"/>
    </source>
</evidence>
<evidence type="ECO:0000313" key="2">
    <source>
        <dbReference type="Proteomes" id="UP001153332"/>
    </source>
</evidence>
<reference evidence="1" key="1">
    <citation type="submission" date="2022-12" db="EMBL/GenBank/DDBJ databases">
        <title>Genome Sequence of Lasiodiplodia mahajangana.</title>
        <authorList>
            <person name="Buettner E."/>
        </authorList>
    </citation>
    <scope>NUCLEOTIDE SEQUENCE</scope>
    <source>
        <strain evidence="1">VT137</strain>
    </source>
</reference>
<comment type="caution">
    <text evidence="1">The sequence shown here is derived from an EMBL/GenBank/DDBJ whole genome shotgun (WGS) entry which is preliminary data.</text>
</comment>
<accession>A0ACC2JLI7</accession>
<dbReference type="EMBL" id="JAPUUL010001111">
    <property type="protein sequence ID" value="KAJ8128311.1"/>
    <property type="molecule type" value="Genomic_DNA"/>
</dbReference>
<organism evidence="1 2">
    <name type="scientific">Lasiodiplodia mahajangana</name>
    <dbReference type="NCBI Taxonomy" id="1108764"/>
    <lineage>
        <taxon>Eukaryota</taxon>
        <taxon>Fungi</taxon>
        <taxon>Dikarya</taxon>
        <taxon>Ascomycota</taxon>
        <taxon>Pezizomycotina</taxon>
        <taxon>Dothideomycetes</taxon>
        <taxon>Dothideomycetes incertae sedis</taxon>
        <taxon>Botryosphaeriales</taxon>
        <taxon>Botryosphaeriaceae</taxon>
        <taxon>Lasiodiplodia</taxon>
    </lineage>
</organism>
<proteinExistence type="predicted"/>
<gene>
    <name evidence="1" type="ORF">O1611_g5325</name>
</gene>